<organism evidence="10 11">
    <name type="scientific">Polysphondylium violaceum</name>
    <dbReference type="NCBI Taxonomy" id="133409"/>
    <lineage>
        <taxon>Eukaryota</taxon>
        <taxon>Amoebozoa</taxon>
        <taxon>Evosea</taxon>
        <taxon>Eumycetozoa</taxon>
        <taxon>Dictyostelia</taxon>
        <taxon>Dictyosteliales</taxon>
        <taxon>Dictyosteliaceae</taxon>
        <taxon>Polysphondylium</taxon>
    </lineage>
</organism>
<evidence type="ECO:0000256" key="9">
    <source>
        <dbReference type="SAM" id="Phobius"/>
    </source>
</evidence>
<dbReference type="Pfam" id="PF09731">
    <property type="entry name" value="Mitofilin"/>
    <property type="match status" value="1"/>
</dbReference>
<accession>A0A8J4PPG6</accession>
<keyword evidence="6" id="KW-0496">Mitochondrion</keyword>
<comment type="caution">
    <text evidence="10">The sequence shown here is derived from an EMBL/GenBank/DDBJ whole genome shotgun (WGS) entry which is preliminary data.</text>
</comment>
<keyword evidence="11" id="KW-1185">Reference proteome</keyword>
<name>A0A8J4PPG6_9MYCE</name>
<feature type="transmembrane region" description="Helical" evidence="9">
    <location>
        <begin position="76"/>
        <end position="95"/>
    </location>
</feature>
<dbReference type="AlphaFoldDB" id="A0A8J4PPG6"/>
<dbReference type="EMBL" id="AJWJ01000343">
    <property type="protein sequence ID" value="KAF2071742.1"/>
    <property type="molecule type" value="Genomic_DNA"/>
</dbReference>
<dbReference type="PANTHER" id="PTHR15415:SF7">
    <property type="entry name" value="MICOS COMPLEX SUBUNIT MIC60"/>
    <property type="match status" value="1"/>
</dbReference>
<feature type="compositionally biased region" description="Low complexity" evidence="8">
    <location>
        <begin position="129"/>
        <end position="138"/>
    </location>
</feature>
<feature type="compositionally biased region" description="Acidic residues" evidence="8">
    <location>
        <begin position="290"/>
        <end position="306"/>
    </location>
</feature>
<evidence type="ECO:0000313" key="10">
    <source>
        <dbReference type="EMBL" id="KAF2071742.1"/>
    </source>
</evidence>
<feature type="compositionally biased region" description="Low complexity" evidence="8">
    <location>
        <begin position="37"/>
        <end position="46"/>
    </location>
</feature>
<keyword evidence="3 9" id="KW-0812">Transmembrane</keyword>
<dbReference type="OrthoDB" id="10261039at2759"/>
<evidence type="ECO:0000256" key="2">
    <source>
        <dbReference type="ARBA" id="ARBA00010877"/>
    </source>
</evidence>
<evidence type="ECO:0000256" key="5">
    <source>
        <dbReference type="ARBA" id="ARBA00022989"/>
    </source>
</evidence>
<feature type="region of interest" description="Disordered" evidence="8">
    <location>
        <begin position="289"/>
        <end position="308"/>
    </location>
</feature>
<feature type="compositionally biased region" description="Low complexity" evidence="8">
    <location>
        <begin position="229"/>
        <end position="238"/>
    </location>
</feature>
<evidence type="ECO:0000256" key="1">
    <source>
        <dbReference type="ARBA" id="ARBA00004273"/>
    </source>
</evidence>
<sequence length="638" mass="72497">MNNLIKRSTGLLRNHRSNLLFTQSTLGAKRATFSTGSSSNNSNNSNSDKENNDNDTNNNNKNNNSNETTSKLKRNLILTLAGVTVASSALLYFEFLDNKDFMFSSNISNVNKEHLDQFKKVMKDKHTAADTTTATTGADNEKKNNTQDDDQSDEAFVLTNPEGTLEESILIAYEEEKQRKQQKQQQDEQQQQQQQQDEPTPTTSTYGESVENDEINSEEKEMDTISDDQQQQQQQQQQESDDNQEKQTNTSYGEQVENDEINSEEKDLDTITDPVELAEEIVNSIKLTDDEQGEQQEQQEEQEQQEPIEGVIIIAEPIKSPIDEIIEALETKYINNIKSLISENVKLKEELVKLGDAHHEFIIAMEKHLKEKYKQTLDDTIDTVNDEVTKKLTEMEQYYKQLIQDNYKLIQTSVEKQKDNLVGIFNQQVESIKQSEYEKKVISKLASTLVSLQKVLLGKEVYGGDKESLNKSLQDTFNNLVDLSHHDVLIKNLLDNVSKNIVTDGIVDMAKLGNQLKHVAQECRRISLLPNDQSMLGKAISNLAVKFILPSDAVVEGDDTEAILDAAEKHIKEGNLDEAINQISKISKKNSAYLKCTLPWLRSAKQRQEVENISKLLELKLELLQKQQHIIDESKKQN</sequence>
<evidence type="ECO:0000256" key="7">
    <source>
        <dbReference type="ARBA" id="ARBA00023136"/>
    </source>
</evidence>
<feature type="region of interest" description="Disordered" evidence="8">
    <location>
        <begin position="129"/>
        <end position="154"/>
    </location>
</feature>
<evidence type="ECO:0008006" key="12">
    <source>
        <dbReference type="Google" id="ProtNLM"/>
    </source>
</evidence>
<feature type="compositionally biased region" description="Low complexity" evidence="8">
    <location>
        <begin position="183"/>
        <end position="198"/>
    </location>
</feature>
<evidence type="ECO:0000256" key="6">
    <source>
        <dbReference type="ARBA" id="ARBA00023128"/>
    </source>
</evidence>
<keyword evidence="7 9" id="KW-0472">Membrane</keyword>
<dbReference type="GO" id="GO:0061617">
    <property type="term" value="C:MICOS complex"/>
    <property type="evidence" value="ECO:0007669"/>
    <property type="project" value="TreeGrafter"/>
</dbReference>
<evidence type="ECO:0000256" key="8">
    <source>
        <dbReference type="SAM" id="MobiDB-lite"/>
    </source>
</evidence>
<dbReference type="PANTHER" id="PTHR15415">
    <property type="entry name" value="MITOFILIN"/>
    <property type="match status" value="1"/>
</dbReference>
<gene>
    <name evidence="10" type="ORF">CYY_006947</name>
</gene>
<evidence type="ECO:0000313" key="11">
    <source>
        <dbReference type="Proteomes" id="UP000695562"/>
    </source>
</evidence>
<feature type="compositionally biased region" description="Low complexity" evidence="8">
    <location>
        <begin position="54"/>
        <end position="68"/>
    </location>
</feature>
<keyword evidence="4" id="KW-0999">Mitochondrion inner membrane</keyword>
<keyword evidence="5 9" id="KW-1133">Transmembrane helix</keyword>
<protein>
    <recommendedName>
        <fullName evidence="12">Mitofilin</fullName>
    </recommendedName>
</protein>
<proteinExistence type="inferred from homology"/>
<dbReference type="InterPro" id="IPR019133">
    <property type="entry name" value="MIC60"/>
</dbReference>
<feature type="region of interest" description="Disordered" evidence="8">
    <location>
        <begin position="31"/>
        <end position="68"/>
    </location>
</feature>
<comment type="similarity">
    <text evidence="2">Belongs to the MICOS complex subunit Mic60 family.</text>
</comment>
<reference evidence="10" key="1">
    <citation type="submission" date="2020-01" db="EMBL/GenBank/DDBJ databases">
        <title>Development of genomics and gene disruption for Polysphondylium violaceum indicates a role for the polyketide synthase stlB in stalk morphogenesis.</title>
        <authorList>
            <person name="Narita B."/>
            <person name="Kawabe Y."/>
            <person name="Kin K."/>
            <person name="Saito T."/>
            <person name="Gibbs R."/>
            <person name="Kuspa A."/>
            <person name="Muzny D."/>
            <person name="Queller D."/>
            <person name="Richards S."/>
            <person name="Strassman J."/>
            <person name="Sucgang R."/>
            <person name="Worley K."/>
            <person name="Schaap P."/>
        </authorList>
    </citation>
    <scope>NUCLEOTIDE SEQUENCE</scope>
    <source>
        <strain evidence="10">QSvi11</strain>
    </source>
</reference>
<dbReference type="GO" id="GO:0042407">
    <property type="term" value="P:cristae formation"/>
    <property type="evidence" value="ECO:0007669"/>
    <property type="project" value="TreeGrafter"/>
</dbReference>
<evidence type="ECO:0000256" key="3">
    <source>
        <dbReference type="ARBA" id="ARBA00022692"/>
    </source>
</evidence>
<feature type="region of interest" description="Disordered" evidence="8">
    <location>
        <begin position="176"/>
        <end position="270"/>
    </location>
</feature>
<evidence type="ECO:0000256" key="4">
    <source>
        <dbReference type="ARBA" id="ARBA00022792"/>
    </source>
</evidence>
<comment type="subcellular location">
    <subcellularLocation>
        <location evidence="1">Mitochondrion inner membrane</location>
    </subcellularLocation>
</comment>
<dbReference type="Proteomes" id="UP000695562">
    <property type="component" value="Unassembled WGS sequence"/>
</dbReference>